<evidence type="ECO:0000256" key="8">
    <source>
        <dbReference type="ARBA" id="ARBA00022737"/>
    </source>
</evidence>
<proteinExistence type="inferred from homology"/>
<dbReference type="PANTHER" id="PTHR48062:SF52">
    <property type="entry name" value="RECEPTOR-LIKE PROTEIN 8-RELATED"/>
    <property type="match status" value="1"/>
</dbReference>
<evidence type="ECO:0000256" key="10">
    <source>
        <dbReference type="ARBA" id="ARBA00023136"/>
    </source>
</evidence>
<keyword evidence="7 12" id="KW-0732">Signal</keyword>
<reference evidence="13 14" key="1">
    <citation type="journal article" date="2024" name="Nat. Commun.">
        <title>Phylogenomics reveals the evolutionary origins of lichenization in chlorophyte algae.</title>
        <authorList>
            <person name="Puginier C."/>
            <person name="Libourel C."/>
            <person name="Otte J."/>
            <person name="Skaloud P."/>
            <person name="Haon M."/>
            <person name="Grisel S."/>
            <person name="Petersen M."/>
            <person name="Berrin J.G."/>
            <person name="Delaux P.M."/>
            <person name="Dal Grande F."/>
            <person name="Keller J."/>
        </authorList>
    </citation>
    <scope>NUCLEOTIDE SEQUENCE [LARGE SCALE GENOMIC DNA]</scope>
    <source>
        <strain evidence="13 14">SAG 2523</strain>
    </source>
</reference>
<dbReference type="Pfam" id="PF00560">
    <property type="entry name" value="LRR_1"/>
    <property type="match status" value="2"/>
</dbReference>
<comment type="subcellular location">
    <subcellularLocation>
        <location evidence="1">Cell membrane</location>
    </subcellularLocation>
    <subcellularLocation>
        <location evidence="2">Cytoplasm</location>
        <location evidence="2">Cytoskeleton</location>
        <location evidence="2">Cilium axoneme</location>
    </subcellularLocation>
    <subcellularLocation>
        <location evidence="11">Endomembrane system</location>
        <topology evidence="11">Single-pass membrane protein</topology>
    </subcellularLocation>
</comment>
<dbReference type="GO" id="GO:0012505">
    <property type="term" value="C:endomembrane system"/>
    <property type="evidence" value="ECO:0007669"/>
    <property type="project" value="UniProtKB-SubCell"/>
</dbReference>
<sequence>MRSSYGRALLSCGVACLCIRVSRSQLTLDRTYCDKVQFGSDLQWECRDAKTLTYGQNNTYAWEVTQEAAQDQAYDMMLTVTTSSGDAAVGIFPPGTSTAPILASASGTGKDVIFFPRSQLTAGTFFVVVAGGAYSTSYKMSFDTLQDPRKSRPHESAALGQLLLDCCAGSACQMLTSQYAELQDNDPTTNPDYCSIVPNVCQEEGHLTQLGLSGMGLSCPFPAAQLTALTYLEALDLSSNSLTGNISLVAAASQSLQSLMSLSLNGNALSGPLPSTCALVQDSMAALDMSVNYISGSIPSCYGQSSTLRKLHLDANDLEGPFPAFSENSIIMSITASNQELNGTVPDLTNLVNLTIFNLEGNEMTGLLPGLPAALWTLDLSGNQMTGELPDAYGNLPQIRTLDLSGNGFSGSFPASEIPACSASQSLAVMSLSPHLSSGSKSLLVGLQTSNGWTI</sequence>
<keyword evidence="5" id="KW-0433">Leucine-rich repeat</keyword>
<evidence type="ECO:0000256" key="2">
    <source>
        <dbReference type="ARBA" id="ARBA00004430"/>
    </source>
</evidence>
<feature type="chain" id="PRO_5043688146" evidence="12">
    <location>
        <begin position="25"/>
        <end position="455"/>
    </location>
</feature>
<evidence type="ECO:0000313" key="14">
    <source>
        <dbReference type="Proteomes" id="UP001485043"/>
    </source>
</evidence>
<evidence type="ECO:0000256" key="9">
    <source>
        <dbReference type="ARBA" id="ARBA00022989"/>
    </source>
</evidence>
<evidence type="ECO:0000256" key="11">
    <source>
        <dbReference type="ARBA" id="ARBA00037847"/>
    </source>
</evidence>
<dbReference type="GO" id="GO:0005886">
    <property type="term" value="C:plasma membrane"/>
    <property type="evidence" value="ECO:0007669"/>
    <property type="project" value="UniProtKB-SubCell"/>
</dbReference>
<dbReference type="Gene3D" id="3.80.10.10">
    <property type="entry name" value="Ribonuclease Inhibitor"/>
    <property type="match status" value="3"/>
</dbReference>
<evidence type="ECO:0000256" key="5">
    <source>
        <dbReference type="ARBA" id="ARBA00022614"/>
    </source>
</evidence>
<comment type="caution">
    <text evidence="13">The sequence shown here is derived from an EMBL/GenBank/DDBJ whole genome shotgun (WGS) entry which is preliminary data.</text>
</comment>
<dbReference type="PANTHER" id="PTHR48062">
    <property type="entry name" value="RECEPTOR-LIKE PROTEIN 14"/>
    <property type="match status" value="1"/>
</dbReference>
<organism evidence="13 14">
    <name type="scientific">Apatococcus fuscideae</name>
    <dbReference type="NCBI Taxonomy" id="2026836"/>
    <lineage>
        <taxon>Eukaryota</taxon>
        <taxon>Viridiplantae</taxon>
        <taxon>Chlorophyta</taxon>
        <taxon>core chlorophytes</taxon>
        <taxon>Trebouxiophyceae</taxon>
        <taxon>Chlorellales</taxon>
        <taxon>Chlorellaceae</taxon>
        <taxon>Apatococcus</taxon>
    </lineage>
</organism>
<evidence type="ECO:0000256" key="4">
    <source>
        <dbReference type="ARBA" id="ARBA00022475"/>
    </source>
</evidence>
<evidence type="ECO:0000256" key="7">
    <source>
        <dbReference type="ARBA" id="ARBA00022729"/>
    </source>
</evidence>
<protein>
    <submittedName>
        <fullName evidence="13">Uncharacterized protein</fullName>
    </submittedName>
</protein>
<evidence type="ECO:0000256" key="6">
    <source>
        <dbReference type="ARBA" id="ARBA00022692"/>
    </source>
</evidence>
<evidence type="ECO:0000256" key="1">
    <source>
        <dbReference type="ARBA" id="ARBA00004236"/>
    </source>
</evidence>
<keyword evidence="14" id="KW-1185">Reference proteome</keyword>
<dbReference type="InterPro" id="IPR032675">
    <property type="entry name" value="LRR_dom_sf"/>
</dbReference>
<keyword evidence="10" id="KW-0472">Membrane</keyword>
<evidence type="ECO:0000256" key="3">
    <source>
        <dbReference type="ARBA" id="ARBA00009592"/>
    </source>
</evidence>
<keyword evidence="8" id="KW-0677">Repeat</keyword>
<dbReference type="SUPFAM" id="SSF52058">
    <property type="entry name" value="L domain-like"/>
    <property type="match status" value="1"/>
</dbReference>
<dbReference type="Proteomes" id="UP001485043">
    <property type="component" value="Unassembled WGS sequence"/>
</dbReference>
<dbReference type="EMBL" id="JALJOV010000763">
    <property type="protein sequence ID" value="KAK9861417.1"/>
    <property type="molecule type" value="Genomic_DNA"/>
</dbReference>
<dbReference type="GO" id="GO:0005930">
    <property type="term" value="C:axoneme"/>
    <property type="evidence" value="ECO:0007669"/>
    <property type="project" value="UniProtKB-SubCell"/>
</dbReference>
<keyword evidence="9" id="KW-1133">Transmembrane helix</keyword>
<keyword evidence="6" id="KW-0812">Transmembrane</keyword>
<keyword evidence="4" id="KW-1003">Cell membrane</keyword>
<dbReference type="AlphaFoldDB" id="A0AAW1SVU4"/>
<feature type="signal peptide" evidence="12">
    <location>
        <begin position="1"/>
        <end position="24"/>
    </location>
</feature>
<comment type="similarity">
    <text evidence="3">Belongs to the RLP family.</text>
</comment>
<name>A0AAW1SVU4_9CHLO</name>
<dbReference type="InterPro" id="IPR001611">
    <property type="entry name" value="Leu-rich_rpt"/>
</dbReference>
<dbReference type="InterPro" id="IPR051502">
    <property type="entry name" value="RLP_Defense_Trigger"/>
</dbReference>
<evidence type="ECO:0000256" key="12">
    <source>
        <dbReference type="SAM" id="SignalP"/>
    </source>
</evidence>
<evidence type="ECO:0000313" key="13">
    <source>
        <dbReference type="EMBL" id="KAK9861417.1"/>
    </source>
</evidence>
<gene>
    <name evidence="13" type="ORF">WJX84_008777</name>
</gene>
<accession>A0AAW1SVU4</accession>